<name>A0ABQ8F544_9FUNG</name>
<feature type="signal peptide" evidence="2">
    <location>
        <begin position="1"/>
        <end position="20"/>
    </location>
</feature>
<feature type="compositionally biased region" description="Acidic residues" evidence="1">
    <location>
        <begin position="117"/>
        <end position="128"/>
    </location>
</feature>
<feature type="compositionally biased region" description="Basic and acidic residues" evidence="1">
    <location>
        <begin position="231"/>
        <end position="246"/>
    </location>
</feature>
<feature type="compositionally biased region" description="Basic and acidic residues" evidence="1">
    <location>
        <begin position="191"/>
        <end position="200"/>
    </location>
</feature>
<keyword evidence="2" id="KW-0732">Signal</keyword>
<reference evidence="3 4" key="1">
    <citation type="submission" date="2021-02" db="EMBL/GenBank/DDBJ databases">
        <title>Variation within the Batrachochytrium salamandrivorans European outbreak.</title>
        <authorList>
            <person name="Kelly M."/>
            <person name="Pasmans F."/>
            <person name="Shea T.P."/>
            <person name="Munoz J.F."/>
            <person name="Carranza S."/>
            <person name="Cuomo C.A."/>
            <person name="Martel A."/>
        </authorList>
    </citation>
    <scope>NUCLEOTIDE SEQUENCE [LARGE SCALE GENOMIC DNA]</scope>
    <source>
        <strain evidence="3 4">AMFP18/2</strain>
    </source>
</reference>
<proteinExistence type="predicted"/>
<gene>
    <name evidence="3" type="ORF">BASA50_008250</name>
</gene>
<evidence type="ECO:0000256" key="1">
    <source>
        <dbReference type="SAM" id="MobiDB-lite"/>
    </source>
</evidence>
<evidence type="ECO:0000313" key="3">
    <source>
        <dbReference type="EMBL" id="KAH6592104.1"/>
    </source>
</evidence>
<feature type="region of interest" description="Disordered" evidence="1">
    <location>
        <begin position="31"/>
        <end position="402"/>
    </location>
</feature>
<evidence type="ECO:0000256" key="2">
    <source>
        <dbReference type="SAM" id="SignalP"/>
    </source>
</evidence>
<accession>A0ABQ8F544</accession>
<feature type="compositionally biased region" description="Polar residues" evidence="1">
    <location>
        <begin position="135"/>
        <end position="153"/>
    </location>
</feature>
<feature type="compositionally biased region" description="Polar residues" evidence="1">
    <location>
        <begin position="330"/>
        <end position="351"/>
    </location>
</feature>
<feature type="compositionally biased region" description="Polar residues" evidence="1">
    <location>
        <begin position="359"/>
        <end position="390"/>
    </location>
</feature>
<feature type="compositionally biased region" description="Low complexity" evidence="1">
    <location>
        <begin position="162"/>
        <end position="173"/>
    </location>
</feature>
<keyword evidence="4" id="KW-1185">Reference proteome</keyword>
<feature type="chain" id="PRO_5047480819" evidence="2">
    <location>
        <begin position="21"/>
        <end position="402"/>
    </location>
</feature>
<feature type="compositionally biased region" description="Basic and acidic residues" evidence="1">
    <location>
        <begin position="319"/>
        <end position="329"/>
    </location>
</feature>
<dbReference type="Proteomes" id="UP001648503">
    <property type="component" value="Unassembled WGS sequence"/>
</dbReference>
<evidence type="ECO:0000313" key="4">
    <source>
        <dbReference type="Proteomes" id="UP001648503"/>
    </source>
</evidence>
<organism evidence="3 4">
    <name type="scientific">Batrachochytrium salamandrivorans</name>
    <dbReference type="NCBI Taxonomy" id="1357716"/>
    <lineage>
        <taxon>Eukaryota</taxon>
        <taxon>Fungi</taxon>
        <taxon>Fungi incertae sedis</taxon>
        <taxon>Chytridiomycota</taxon>
        <taxon>Chytridiomycota incertae sedis</taxon>
        <taxon>Chytridiomycetes</taxon>
        <taxon>Rhizophydiales</taxon>
        <taxon>Rhizophydiales incertae sedis</taxon>
        <taxon>Batrachochytrium</taxon>
    </lineage>
</organism>
<protein>
    <submittedName>
        <fullName evidence="3">Uncharacterized protein</fullName>
    </submittedName>
</protein>
<comment type="caution">
    <text evidence="3">The sequence shown here is derived from an EMBL/GenBank/DDBJ whole genome shotgun (WGS) entry which is preliminary data.</text>
</comment>
<dbReference type="EMBL" id="JAFCIX010000390">
    <property type="protein sequence ID" value="KAH6592104.1"/>
    <property type="molecule type" value="Genomic_DNA"/>
</dbReference>
<feature type="compositionally biased region" description="Basic and acidic residues" evidence="1">
    <location>
        <begin position="48"/>
        <end position="75"/>
    </location>
</feature>
<sequence>MKTASILVISLLAIIGGAAPAPALDGDNLQLYKRQAPPESPVAPPRPRKQERLLKQEQERDRKRPLLLPKPDRPKPGRPIPAPRLSLLAKLGNPNSNDGTKEVETTIHNSPEGEGSSLEESDEEEDNNNPDSNSQPTTPEKITTPKFDQQSNVKGAPKRRVPLLLPPRKWLPVAAPPSPEFNDEDSNSNDGAKEVKDESSNKPTGEVDELQRKIAARQAGEKGSSGAPQVSKHDVDPKPENVKTSKPDVFADELQRKIAARQAGGGGSSGTPQILKDSVLPKPGGAKAPQSNGFADELQRKMAARQARGGGSSGTPQVSKHDVDPKPENVKTNSGGAINGNDNLSSQQSKIAGSGVKSALTTGISASKTGVNFPTLTLQDSNPSQPTKTRSPNRFKTRGTST</sequence>
<feature type="compositionally biased region" description="Basic residues" evidence="1">
    <location>
        <begin position="391"/>
        <end position="402"/>
    </location>
</feature>